<sequence>MFMFKKSIGHTLADMYNKISGPYFGMWVFNIPHFVAKDPELIKHILVKDFKNFQDRTIASNEQADEISANALFIMKNPTWKIFRSKMTPVFTSGKIKSMMPLINKVGEDLVAYLTKLSNQSDSIEAKEIASKYATDVMTSCAFGIEGCAFEKEHAAWRSMGRDMFAFTLINGIRSTSYFFLPKLVDLFKMKFIPPNVSQFMIEAFVKTVDHRKSENFSRNDLIDILIKLQEEEDFEGHKFEGNRVIAQAAQFFLAGFDTTSSTISNALYELCLNKSIQEKVVMEIKTTLEQHGSLTYEAIQDMKYLHKVVQETLRKYPALPFLDRTTLMDWKIPGTDITIEAGTPVYIPLFALHHDPKYFPNPDVFDPERFTDETINSRPYFSYMPFGEGPRSCIGERFGLITTKLALVHVLSRFEVECNNETPIPIDFEPKSFTLNSKIGLPMRKTIGHTLADMYNKISGPYFGMWVFNIPHFVAKDPELIKHILVKDFKYFQDRTVASNEQADELVANLLFTMKNPTWKTLRSKMTPVFTSGKIKSMMPLINKVGKDLVAYLTKLSNKSDSIEAKEVSAKYATDVMTSCGFGIEGHSFEKEDAPWRSVGRDLFEFTLTNGIRSTSYFFLPKLVDLFKIKFIPPHVSQFLIDAFVKTLDHRKSEHSSRNDLIDILIKLQEEEDFDGHKFEGIRVIAQAAQFFLAGFDTTSSTISNALYELCLNKSMQEKVVIEIKTTLEQHGSLTYEAIQDMKYLHKVVQETLRKYPVLPFLDRTTLMDWKIPGTDITIEAGTPVYIPLFALHHDPKYFPNPDVFDPERFTEETINSRPYFSYMPFGEGPRSCIGERFGLITTKLALVHVLSRFEVECNNETPIPIDFEPKSFTLNSKIGLPMRFINIKQKPSYAA</sequence>
<dbReference type="Proteomes" id="UP001056778">
    <property type="component" value="Chromosome 5"/>
</dbReference>
<name>A0ACB9T1C9_HOLOL</name>
<gene>
    <name evidence="1" type="ORF">MML48_5g00015441</name>
</gene>
<protein>
    <submittedName>
        <fullName evidence="1">Cytochrome p450</fullName>
    </submittedName>
</protein>
<comment type="caution">
    <text evidence="1">The sequence shown here is derived from an EMBL/GenBank/DDBJ whole genome shotgun (WGS) entry which is preliminary data.</text>
</comment>
<evidence type="ECO:0000313" key="1">
    <source>
        <dbReference type="EMBL" id="KAI4460633.1"/>
    </source>
</evidence>
<keyword evidence="2" id="KW-1185">Reference proteome</keyword>
<proteinExistence type="predicted"/>
<accession>A0ACB9T1C9</accession>
<organism evidence="1 2">
    <name type="scientific">Holotrichia oblita</name>
    <name type="common">Chafer beetle</name>
    <dbReference type="NCBI Taxonomy" id="644536"/>
    <lineage>
        <taxon>Eukaryota</taxon>
        <taxon>Metazoa</taxon>
        <taxon>Ecdysozoa</taxon>
        <taxon>Arthropoda</taxon>
        <taxon>Hexapoda</taxon>
        <taxon>Insecta</taxon>
        <taxon>Pterygota</taxon>
        <taxon>Neoptera</taxon>
        <taxon>Endopterygota</taxon>
        <taxon>Coleoptera</taxon>
        <taxon>Polyphaga</taxon>
        <taxon>Scarabaeiformia</taxon>
        <taxon>Scarabaeidae</taxon>
        <taxon>Melolonthinae</taxon>
        <taxon>Holotrichia</taxon>
    </lineage>
</organism>
<dbReference type="EMBL" id="CM043019">
    <property type="protein sequence ID" value="KAI4460633.1"/>
    <property type="molecule type" value="Genomic_DNA"/>
</dbReference>
<reference evidence="1" key="1">
    <citation type="submission" date="2022-04" db="EMBL/GenBank/DDBJ databases">
        <title>Chromosome-scale genome assembly of Holotrichia oblita Faldermann.</title>
        <authorList>
            <person name="Rongchong L."/>
        </authorList>
    </citation>
    <scope>NUCLEOTIDE SEQUENCE</scope>
    <source>
        <strain evidence="1">81SQS9</strain>
    </source>
</reference>
<evidence type="ECO:0000313" key="2">
    <source>
        <dbReference type="Proteomes" id="UP001056778"/>
    </source>
</evidence>